<dbReference type="Gene3D" id="3.40.50.10910">
    <property type="entry name" value="Amidohydrolase"/>
    <property type="match status" value="1"/>
</dbReference>
<dbReference type="Pfam" id="PF01979">
    <property type="entry name" value="Amidohydro_1"/>
    <property type="match status" value="1"/>
</dbReference>
<gene>
    <name evidence="2" type="ORF">FFV08_10770</name>
</gene>
<dbReference type="PANTHER" id="PTHR43135:SF3">
    <property type="entry name" value="ALPHA-D-RIBOSE 1-METHYLPHOSPHONATE 5-TRIPHOSPHATE DIPHOSPHATASE"/>
    <property type="match status" value="1"/>
</dbReference>
<dbReference type="InterPro" id="IPR032466">
    <property type="entry name" value="Metal_Hydrolase"/>
</dbReference>
<dbReference type="GO" id="GO:0016810">
    <property type="term" value="F:hydrolase activity, acting on carbon-nitrogen (but not peptide) bonds"/>
    <property type="evidence" value="ECO:0007669"/>
    <property type="project" value="InterPro"/>
</dbReference>
<dbReference type="Gene3D" id="2.30.40.10">
    <property type="entry name" value="Urease, subunit C, domain 1"/>
    <property type="match status" value="1"/>
</dbReference>
<dbReference type="Proteomes" id="UP000509410">
    <property type="component" value="Chromosome"/>
</dbReference>
<evidence type="ECO:0000313" key="3">
    <source>
        <dbReference type="Proteomes" id="UP000509410"/>
    </source>
</evidence>
<dbReference type="SUPFAM" id="SSF51556">
    <property type="entry name" value="Metallo-dependent hydrolases"/>
    <property type="match status" value="1"/>
</dbReference>
<dbReference type="AlphaFoldDB" id="A0A7H8VA34"/>
<proteinExistence type="predicted"/>
<organism evidence="2 3">
    <name type="scientific">Streptococcus sanguinis</name>
    <dbReference type="NCBI Taxonomy" id="1305"/>
    <lineage>
        <taxon>Bacteria</taxon>
        <taxon>Bacillati</taxon>
        <taxon>Bacillota</taxon>
        <taxon>Bacilli</taxon>
        <taxon>Lactobacillales</taxon>
        <taxon>Streptococcaceae</taxon>
        <taxon>Streptococcus</taxon>
    </lineage>
</organism>
<dbReference type="Gene3D" id="1.20.58.520">
    <property type="entry name" value="Amidohydrolase"/>
    <property type="match status" value="1"/>
</dbReference>
<accession>A0A7H8VA34</accession>
<sequence length="430" mass="49239">MFDGLKIYENVCVVIDGKFIKEIRYIGDEDFIDTNYAKKNIITCNFLMPGLIDAHVHITGYSERFLGVNPYLPIENFLNLLVSRGITSVRDTGNSVEAIQYARKWCERNFNIKISFSGPILDCWPITWQFSRLIDTEEEAKENIKSLKSEGVDFIKVYKNIDERLLRNIVKISNEENLYVAIDNPNITTEKQLKAGVKTIEHISNVLNVDNSCSANLYQKLENVTDKQLEVIIELFKKNKAYLCPTILTVSRLLDPDRMIKEPNLKFMSTVMPYHKYLEQMKSKVGYLFGKKYMQESLKLDLNSVSKGRVKEAINKLNCILKKMSDSGVKLLMGTDTPNPSIVPGFSLHDEMVYWEEIGIDRVDILKTVTFFNSNLISDNIGKIQVGMKADLLLLNQNPLDSMENIKDIKCVIVEGKFVDQVNLKDLDDD</sequence>
<dbReference type="PANTHER" id="PTHR43135">
    <property type="entry name" value="ALPHA-D-RIBOSE 1-METHYLPHOSPHONATE 5-TRIPHOSPHATE DIPHOSPHATASE"/>
    <property type="match status" value="1"/>
</dbReference>
<protein>
    <recommendedName>
        <fullName evidence="1">Amidohydrolase-related domain-containing protein</fullName>
    </recommendedName>
</protein>
<evidence type="ECO:0000259" key="1">
    <source>
        <dbReference type="Pfam" id="PF01979"/>
    </source>
</evidence>
<reference evidence="2 3" key="1">
    <citation type="submission" date="2019-05" db="EMBL/GenBank/DDBJ databases">
        <title>The organization of the Streptococcus sanguinis genomes.</title>
        <authorList>
            <person name="Wu C.H."/>
            <person name="Chen Y.Y.M."/>
            <person name="Wang H.Y."/>
        </authorList>
    </citation>
    <scope>NUCLEOTIDE SEQUENCE [LARGE SCALE GENOMIC DNA]</scope>
    <source>
        <strain evidence="2 3">CGMH010</strain>
    </source>
</reference>
<dbReference type="EMBL" id="CP040556">
    <property type="protein sequence ID" value="QLB53028.1"/>
    <property type="molecule type" value="Genomic_DNA"/>
</dbReference>
<dbReference type="SUPFAM" id="SSF51338">
    <property type="entry name" value="Composite domain of metallo-dependent hydrolases"/>
    <property type="match status" value="1"/>
</dbReference>
<dbReference type="Gene3D" id="3.30.110.90">
    <property type="entry name" value="Amidohydrolase"/>
    <property type="match status" value="1"/>
</dbReference>
<dbReference type="InterPro" id="IPR051781">
    <property type="entry name" value="Metallo-dep_Hydrolase"/>
</dbReference>
<feature type="domain" description="Amidohydrolase-related" evidence="1">
    <location>
        <begin position="46"/>
        <end position="419"/>
    </location>
</feature>
<evidence type="ECO:0000313" key="2">
    <source>
        <dbReference type="EMBL" id="QLB53028.1"/>
    </source>
</evidence>
<dbReference type="InterPro" id="IPR006680">
    <property type="entry name" value="Amidohydro-rel"/>
</dbReference>
<name>A0A7H8VA34_STRSA</name>
<dbReference type="InterPro" id="IPR011059">
    <property type="entry name" value="Metal-dep_hydrolase_composite"/>
</dbReference>